<dbReference type="AlphaFoldDB" id="A0A0A9C7U3"/>
<protein>
    <submittedName>
        <fullName evidence="1">Uncharacterized protein</fullName>
    </submittedName>
</protein>
<dbReference type="EMBL" id="GBRH01225516">
    <property type="protein sequence ID" value="JAD72379.1"/>
    <property type="molecule type" value="Transcribed_RNA"/>
</dbReference>
<reference evidence="1" key="1">
    <citation type="submission" date="2014-09" db="EMBL/GenBank/DDBJ databases">
        <authorList>
            <person name="Magalhaes I.L.F."/>
            <person name="Oliveira U."/>
            <person name="Santos F.R."/>
            <person name="Vidigal T.H.D.A."/>
            <person name="Brescovit A.D."/>
            <person name="Santos A.J."/>
        </authorList>
    </citation>
    <scope>NUCLEOTIDE SEQUENCE</scope>
    <source>
        <tissue evidence="1">Shoot tissue taken approximately 20 cm above the soil surface</tissue>
    </source>
</reference>
<sequence length="33" mass="3491">MAFASGADAAVVKSSKEIVASLHIYVHHFSCTL</sequence>
<evidence type="ECO:0000313" key="1">
    <source>
        <dbReference type="EMBL" id="JAD72379.1"/>
    </source>
</evidence>
<organism evidence="1">
    <name type="scientific">Arundo donax</name>
    <name type="common">Giant reed</name>
    <name type="synonym">Donax arundinaceus</name>
    <dbReference type="NCBI Taxonomy" id="35708"/>
    <lineage>
        <taxon>Eukaryota</taxon>
        <taxon>Viridiplantae</taxon>
        <taxon>Streptophyta</taxon>
        <taxon>Embryophyta</taxon>
        <taxon>Tracheophyta</taxon>
        <taxon>Spermatophyta</taxon>
        <taxon>Magnoliopsida</taxon>
        <taxon>Liliopsida</taxon>
        <taxon>Poales</taxon>
        <taxon>Poaceae</taxon>
        <taxon>PACMAD clade</taxon>
        <taxon>Arundinoideae</taxon>
        <taxon>Arundineae</taxon>
        <taxon>Arundo</taxon>
    </lineage>
</organism>
<accession>A0A0A9C7U3</accession>
<proteinExistence type="predicted"/>
<reference evidence="1" key="2">
    <citation type="journal article" date="2015" name="Data Brief">
        <title>Shoot transcriptome of the giant reed, Arundo donax.</title>
        <authorList>
            <person name="Barrero R.A."/>
            <person name="Guerrero F.D."/>
            <person name="Moolhuijzen P."/>
            <person name="Goolsby J.A."/>
            <person name="Tidwell J."/>
            <person name="Bellgard S.E."/>
            <person name="Bellgard M.I."/>
        </authorList>
    </citation>
    <scope>NUCLEOTIDE SEQUENCE</scope>
    <source>
        <tissue evidence="1">Shoot tissue taken approximately 20 cm above the soil surface</tissue>
    </source>
</reference>
<name>A0A0A9C7U3_ARUDO</name>